<evidence type="ECO:0008006" key="4">
    <source>
        <dbReference type="Google" id="ProtNLM"/>
    </source>
</evidence>
<dbReference type="AlphaFoldDB" id="A0A1X7I5Q3"/>
<evidence type="ECO:0000313" key="3">
    <source>
        <dbReference type="Proteomes" id="UP000193804"/>
    </source>
</evidence>
<protein>
    <recommendedName>
        <fullName evidence="4">DUF3592 domain-containing protein</fullName>
    </recommendedName>
</protein>
<feature type="transmembrane region" description="Helical" evidence="1">
    <location>
        <begin position="44"/>
        <end position="63"/>
    </location>
</feature>
<evidence type="ECO:0000256" key="1">
    <source>
        <dbReference type="SAM" id="Phobius"/>
    </source>
</evidence>
<gene>
    <name evidence="2" type="ORF">SAMN05661096_00209</name>
</gene>
<dbReference type="STRING" id="1028.SAMN05661096_00209"/>
<name>A0A1X7I5Q3_9BACT</name>
<feature type="transmembrane region" description="Helical" evidence="1">
    <location>
        <begin position="69"/>
        <end position="88"/>
    </location>
</feature>
<evidence type="ECO:0000313" key="2">
    <source>
        <dbReference type="EMBL" id="SMG09424.1"/>
    </source>
</evidence>
<keyword evidence="3" id="KW-1185">Reference proteome</keyword>
<feature type="transmembrane region" description="Helical" evidence="1">
    <location>
        <begin position="12"/>
        <end position="32"/>
    </location>
</feature>
<keyword evidence="1" id="KW-0472">Membrane</keyword>
<dbReference type="EMBL" id="FXAW01000001">
    <property type="protein sequence ID" value="SMG09424.1"/>
    <property type="molecule type" value="Genomic_DNA"/>
</dbReference>
<accession>A0A1X7I5Q3</accession>
<dbReference type="RefSeq" id="WP_139827910.1">
    <property type="nucleotide sequence ID" value="NZ_FXAW01000001.1"/>
</dbReference>
<organism evidence="2 3">
    <name type="scientific">Marivirga sericea</name>
    <dbReference type="NCBI Taxonomy" id="1028"/>
    <lineage>
        <taxon>Bacteria</taxon>
        <taxon>Pseudomonadati</taxon>
        <taxon>Bacteroidota</taxon>
        <taxon>Cytophagia</taxon>
        <taxon>Cytophagales</taxon>
        <taxon>Marivirgaceae</taxon>
        <taxon>Marivirga</taxon>
    </lineage>
</organism>
<reference evidence="3" key="1">
    <citation type="submission" date="2017-04" db="EMBL/GenBank/DDBJ databases">
        <authorList>
            <person name="Varghese N."/>
            <person name="Submissions S."/>
        </authorList>
    </citation>
    <scope>NUCLEOTIDE SEQUENCE [LARGE SCALE GENOMIC DNA]</scope>
    <source>
        <strain evidence="3">DSM 4125</strain>
    </source>
</reference>
<keyword evidence="1" id="KW-0812">Transmembrane</keyword>
<keyword evidence="1" id="KW-1133">Transmembrane helix</keyword>
<sequence length="200" mass="23339">MLNNRWMKSGFWLLLLSGSIYATIKFDSFFICERSLPLDGLESWLIIIFTVFFLYKFFFSVFLNLNKDHVFGLFGIVTLAYFAIFLKISNKNKIDDLKENGGIVISSEIVDKMPIKKRDSKLNVLYNYENNSFEKWIEVSDEDFRRKKKGDTVLLLYSPTCRSTSIAYDLYPSKSDIKKCLNGCEFEYGKKGLRQIKGKK</sequence>
<dbReference type="Proteomes" id="UP000193804">
    <property type="component" value="Unassembled WGS sequence"/>
</dbReference>
<proteinExistence type="predicted"/>